<dbReference type="Proteomes" id="UP000236161">
    <property type="component" value="Unassembled WGS sequence"/>
</dbReference>
<proteinExistence type="predicted"/>
<evidence type="ECO:0000256" key="6">
    <source>
        <dbReference type="SAM" id="Phobius"/>
    </source>
</evidence>
<dbReference type="OrthoDB" id="206313at2759"/>
<feature type="compositionally biased region" description="Basic and acidic residues" evidence="5">
    <location>
        <begin position="1"/>
        <end position="16"/>
    </location>
</feature>
<name>A0A2I0BDQ9_9ASPA</name>
<evidence type="ECO:0000256" key="2">
    <source>
        <dbReference type="ARBA" id="ARBA00022692"/>
    </source>
</evidence>
<keyword evidence="4 6" id="KW-0472">Membrane</keyword>
<dbReference type="PANTHER" id="PTHR34965:SF1">
    <property type="entry name" value="OS07G0118300 PROTEIN"/>
    <property type="match status" value="1"/>
</dbReference>
<keyword evidence="8" id="KW-1185">Reference proteome</keyword>
<dbReference type="AlphaFoldDB" id="A0A2I0BDQ9"/>
<feature type="transmembrane region" description="Helical" evidence="6">
    <location>
        <begin position="29"/>
        <end position="54"/>
    </location>
</feature>
<dbReference type="Pfam" id="PF08507">
    <property type="entry name" value="COPI_assoc"/>
    <property type="match status" value="1"/>
</dbReference>
<dbReference type="STRING" id="1088818.A0A2I0BDQ9"/>
<evidence type="ECO:0008006" key="9">
    <source>
        <dbReference type="Google" id="ProtNLM"/>
    </source>
</evidence>
<accession>A0A2I0BDQ9</accession>
<feature type="transmembrane region" description="Helical" evidence="6">
    <location>
        <begin position="66"/>
        <end position="85"/>
    </location>
</feature>
<dbReference type="PANTHER" id="PTHR34965">
    <property type="entry name" value="OS07G0118300 PROTEIN"/>
    <property type="match status" value="1"/>
</dbReference>
<protein>
    <recommendedName>
        <fullName evidence="9">Golgi apparatus membrane protein TVP15</fullName>
    </recommendedName>
</protein>
<evidence type="ECO:0000313" key="7">
    <source>
        <dbReference type="EMBL" id="PKA65930.1"/>
    </source>
</evidence>
<organism evidence="7 8">
    <name type="scientific">Apostasia shenzhenica</name>
    <dbReference type="NCBI Taxonomy" id="1088818"/>
    <lineage>
        <taxon>Eukaryota</taxon>
        <taxon>Viridiplantae</taxon>
        <taxon>Streptophyta</taxon>
        <taxon>Embryophyta</taxon>
        <taxon>Tracheophyta</taxon>
        <taxon>Spermatophyta</taxon>
        <taxon>Magnoliopsida</taxon>
        <taxon>Liliopsida</taxon>
        <taxon>Asparagales</taxon>
        <taxon>Orchidaceae</taxon>
        <taxon>Apostasioideae</taxon>
        <taxon>Apostasia</taxon>
    </lineage>
</organism>
<feature type="region of interest" description="Disordered" evidence="5">
    <location>
        <begin position="1"/>
        <end position="23"/>
    </location>
</feature>
<evidence type="ECO:0000313" key="8">
    <source>
        <dbReference type="Proteomes" id="UP000236161"/>
    </source>
</evidence>
<evidence type="ECO:0000256" key="1">
    <source>
        <dbReference type="ARBA" id="ARBA00004141"/>
    </source>
</evidence>
<comment type="subcellular location">
    <subcellularLocation>
        <location evidence="1">Membrane</location>
        <topology evidence="1">Multi-pass membrane protein</topology>
    </subcellularLocation>
</comment>
<reference evidence="7 8" key="1">
    <citation type="journal article" date="2017" name="Nature">
        <title>The Apostasia genome and the evolution of orchids.</title>
        <authorList>
            <person name="Zhang G.Q."/>
            <person name="Liu K.W."/>
            <person name="Li Z."/>
            <person name="Lohaus R."/>
            <person name="Hsiao Y.Y."/>
            <person name="Niu S.C."/>
            <person name="Wang J.Y."/>
            <person name="Lin Y.C."/>
            <person name="Xu Q."/>
            <person name="Chen L.J."/>
            <person name="Yoshida K."/>
            <person name="Fujiwara S."/>
            <person name="Wang Z.W."/>
            <person name="Zhang Y.Q."/>
            <person name="Mitsuda N."/>
            <person name="Wang M."/>
            <person name="Liu G.H."/>
            <person name="Pecoraro L."/>
            <person name="Huang H.X."/>
            <person name="Xiao X.J."/>
            <person name="Lin M."/>
            <person name="Wu X.Y."/>
            <person name="Wu W.L."/>
            <person name="Chen Y.Y."/>
            <person name="Chang S.B."/>
            <person name="Sakamoto S."/>
            <person name="Ohme-Takagi M."/>
            <person name="Yagi M."/>
            <person name="Zeng S.J."/>
            <person name="Shen C.Y."/>
            <person name="Yeh C.M."/>
            <person name="Luo Y.B."/>
            <person name="Tsai W.C."/>
            <person name="Van de Peer Y."/>
            <person name="Liu Z.J."/>
        </authorList>
    </citation>
    <scope>NUCLEOTIDE SEQUENCE [LARGE SCALE GENOMIC DNA]</scope>
    <source>
        <strain evidence="8">cv. Shenzhen</strain>
        <tissue evidence="7">Stem</tissue>
    </source>
</reference>
<evidence type="ECO:0000256" key="5">
    <source>
        <dbReference type="SAM" id="MobiDB-lite"/>
    </source>
</evidence>
<dbReference type="GO" id="GO:0016020">
    <property type="term" value="C:membrane"/>
    <property type="evidence" value="ECO:0007669"/>
    <property type="project" value="UniProtKB-SubCell"/>
</dbReference>
<feature type="transmembrane region" description="Helical" evidence="6">
    <location>
        <begin position="135"/>
        <end position="158"/>
    </location>
</feature>
<evidence type="ECO:0000256" key="3">
    <source>
        <dbReference type="ARBA" id="ARBA00022989"/>
    </source>
</evidence>
<sequence>MPRDLEVEEDSPHQPREQAPSRSQRGPDVFLVVCRCFSVVTAVSTILCASANVLSAIRSFRNASDIFGGIFRCYAAALCIFVAVVETEWGFILKYFRVMEYWPGRGMLQIFVALMTRAFPDVSWQRKDLIALQEIASYLLLACGVIYVVSGILCLGYLKRARQRRQISKDQAARDLEVRSSTFGI</sequence>
<gene>
    <name evidence="7" type="ORF">AXF42_Ash010339</name>
</gene>
<dbReference type="EMBL" id="KZ451888">
    <property type="protein sequence ID" value="PKA65930.1"/>
    <property type="molecule type" value="Genomic_DNA"/>
</dbReference>
<evidence type="ECO:0000256" key="4">
    <source>
        <dbReference type="ARBA" id="ARBA00023136"/>
    </source>
</evidence>
<keyword evidence="2 6" id="KW-0812">Transmembrane</keyword>
<keyword evidence="3 6" id="KW-1133">Transmembrane helix</keyword>
<dbReference type="InterPro" id="IPR013714">
    <property type="entry name" value="Golgi_TVP15"/>
</dbReference>